<comment type="similarity">
    <text evidence="2">Belongs to the cation diffusion facilitator (CDF) transporter (TC 2.A.4) family. SLC30A subfamily.</text>
</comment>
<dbReference type="Pfam" id="PF01545">
    <property type="entry name" value="Cation_efflux"/>
    <property type="match status" value="1"/>
</dbReference>
<keyword evidence="6 9" id="KW-1133">Transmembrane helix</keyword>
<evidence type="ECO:0000259" key="10">
    <source>
        <dbReference type="Pfam" id="PF01545"/>
    </source>
</evidence>
<dbReference type="InterPro" id="IPR036837">
    <property type="entry name" value="Cation_efflux_CTD_sf"/>
</dbReference>
<feature type="transmembrane region" description="Helical" evidence="9">
    <location>
        <begin position="25"/>
        <end position="43"/>
    </location>
</feature>
<dbReference type="InterPro" id="IPR058533">
    <property type="entry name" value="Cation_efflux_TM"/>
</dbReference>
<reference evidence="12 13" key="1">
    <citation type="journal article" date="2023" name="Microbiol. Resour. Announc.">
        <title>Complete Genome Sequence of Imperialibacter roseus strain P4T.</title>
        <authorList>
            <person name="Tizabi D.R."/>
            <person name="Bachvaroff T."/>
            <person name="Hill R.T."/>
        </authorList>
    </citation>
    <scope>NUCLEOTIDE SEQUENCE [LARGE SCALE GENOMIC DNA]</scope>
    <source>
        <strain evidence="12 13">P4T</strain>
    </source>
</reference>
<dbReference type="InterPro" id="IPR002524">
    <property type="entry name" value="Cation_efflux"/>
</dbReference>
<dbReference type="Proteomes" id="UP001302349">
    <property type="component" value="Chromosome"/>
</dbReference>
<keyword evidence="5" id="KW-0862">Zinc</keyword>
<feature type="transmembrane region" description="Helical" evidence="9">
    <location>
        <begin position="124"/>
        <end position="145"/>
    </location>
</feature>
<feature type="transmembrane region" description="Helical" evidence="9">
    <location>
        <begin position="90"/>
        <end position="112"/>
    </location>
</feature>
<dbReference type="SUPFAM" id="SSF160240">
    <property type="entry name" value="Cation efflux protein cytoplasmic domain-like"/>
    <property type="match status" value="1"/>
</dbReference>
<evidence type="ECO:0000256" key="3">
    <source>
        <dbReference type="ARBA" id="ARBA00022448"/>
    </source>
</evidence>
<dbReference type="InterPro" id="IPR027469">
    <property type="entry name" value="Cation_efflux_TMD_sf"/>
</dbReference>
<dbReference type="SUPFAM" id="SSF161111">
    <property type="entry name" value="Cation efflux protein transmembrane domain-like"/>
    <property type="match status" value="1"/>
</dbReference>
<keyword evidence="13" id="KW-1185">Reference proteome</keyword>
<evidence type="ECO:0000256" key="8">
    <source>
        <dbReference type="ARBA" id="ARBA00023136"/>
    </source>
</evidence>
<dbReference type="PANTHER" id="PTHR11562:SF17">
    <property type="entry name" value="RE54080P-RELATED"/>
    <property type="match status" value="1"/>
</dbReference>
<evidence type="ECO:0000256" key="6">
    <source>
        <dbReference type="ARBA" id="ARBA00022989"/>
    </source>
</evidence>
<dbReference type="EMBL" id="CP136051">
    <property type="protein sequence ID" value="WOK06105.1"/>
    <property type="molecule type" value="Genomic_DNA"/>
</dbReference>
<feature type="transmembrane region" description="Helical" evidence="9">
    <location>
        <begin position="157"/>
        <end position="176"/>
    </location>
</feature>
<keyword evidence="7" id="KW-0406">Ion transport</keyword>
<sequence length="302" mass="33904">MAHQHGHHHGHHHHHEHDSSGKLRAVFFINLIFAILELIGGLLTNSMAILSDALHDLGDSMAIGLSWIFERISRKKRDKNFSYGYKRFSLISATISGLILFAGSVIIIIEAIPRFWNPEPVQTFGMLIFSVLGILVNGAAAWKMWGGKTANEKVVRWHLLEDVLGWVAVLIGSIVIHFTDWYFIDPLLSIGIAVFILFGVYRTLSETITIFLQAVPDDLSVKAIHDQLMTIDHVSDVHDIHVWTMDGQYNVLSCHLVVEDDASAQVVAAVKREARKVAASFGINHQTFEVETRDDVCEYEDC</sequence>
<name>A0ABZ0IM54_9BACT</name>
<feature type="transmembrane region" description="Helical" evidence="9">
    <location>
        <begin position="182"/>
        <end position="201"/>
    </location>
</feature>
<dbReference type="InterPro" id="IPR027470">
    <property type="entry name" value="Cation_efflux_CTD"/>
</dbReference>
<organism evidence="12 13">
    <name type="scientific">Imperialibacter roseus</name>
    <dbReference type="NCBI Taxonomy" id="1324217"/>
    <lineage>
        <taxon>Bacteria</taxon>
        <taxon>Pseudomonadati</taxon>
        <taxon>Bacteroidota</taxon>
        <taxon>Cytophagia</taxon>
        <taxon>Cytophagales</taxon>
        <taxon>Flammeovirgaceae</taxon>
        <taxon>Imperialibacter</taxon>
    </lineage>
</organism>
<feature type="domain" description="Cation efflux protein transmembrane" evidence="10">
    <location>
        <begin position="24"/>
        <end position="211"/>
    </location>
</feature>
<dbReference type="Pfam" id="PF16916">
    <property type="entry name" value="ZT_dimer"/>
    <property type="match status" value="1"/>
</dbReference>
<comment type="subcellular location">
    <subcellularLocation>
        <location evidence="1">Membrane</location>
        <topology evidence="1">Multi-pass membrane protein</topology>
    </subcellularLocation>
</comment>
<evidence type="ECO:0000313" key="12">
    <source>
        <dbReference type="EMBL" id="WOK06105.1"/>
    </source>
</evidence>
<dbReference type="InterPro" id="IPR050681">
    <property type="entry name" value="CDF/SLC30A"/>
</dbReference>
<dbReference type="PANTHER" id="PTHR11562">
    <property type="entry name" value="CATION EFFLUX PROTEIN/ ZINC TRANSPORTER"/>
    <property type="match status" value="1"/>
</dbReference>
<evidence type="ECO:0000313" key="13">
    <source>
        <dbReference type="Proteomes" id="UP001302349"/>
    </source>
</evidence>
<proteinExistence type="inferred from homology"/>
<evidence type="ECO:0000256" key="4">
    <source>
        <dbReference type="ARBA" id="ARBA00022692"/>
    </source>
</evidence>
<evidence type="ECO:0000256" key="1">
    <source>
        <dbReference type="ARBA" id="ARBA00004141"/>
    </source>
</evidence>
<accession>A0ABZ0IM54</accession>
<evidence type="ECO:0000259" key="11">
    <source>
        <dbReference type="Pfam" id="PF16916"/>
    </source>
</evidence>
<dbReference type="NCBIfam" id="TIGR01297">
    <property type="entry name" value="CDF"/>
    <property type="match status" value="1"/>
</dbReference>
<protein>
    <submittedName>
        <fullName evidence="12">Cation diffusion facilitator family transporter</fullName>
    </submittedName>
</protein>
<dbReference type="RefSeq" id="WP_317488842.1">
    <property type="nucleotide sequence ID" value="NZ_CP136051.1"/>
</dbReference>
<evidence type="ECO:0000256" key="5">
    <source>
        <dbReference type="ARBA" id="ARBA00022906"/>
    </source>
</evidence>
<keyword evidence="3" id="KW-0813">Transport</keyword>
<evidence type="ECO:0000256" key="2">
    <source>
        <dbReference type="ARBA" id="ARBA00008873"/>
    </source>
</evidence>
<evidence type="ECO:0000256" key="9">
    <source>
        <dbReference type="SAM" id="Phobius"/>
    </source>
</evidence>
<feature type="domain" description="Cation efflux protein cytoplasmic" evidence="11">
    <location>
        <begin position="216"/>
        <end position="273"/>
    </location>
</feature>
<dbReference type="Gene3D" id="1.20.1510.10">
    <property type="entry name" value="Cation efflux protein transmembrane domain"/>
    <property type="match status" value="1"/>
</dbReference>
<keyword evidence="8 9" id="KW-0472">Membrane</keyword>
<gene>
    <name evidence="12" type="ORF">RT717_23805</name>
</gene>
<keyword evidence="4 9" id="KW-0812">Transmembrane</keyword>
<keyword evidence="5" id="KW-0864">Zinc transport</keyword>
<evidence type="ECO:0000256" key="7">
    <source>
        <dbReference type="ARBA" id="ARBA00023065"/>
    </source>
</evidence>